<dbReference type="SUPFAM" id="SSF52540">
    <property type="entry name" value="P-loop containing nucleoside triphosphate hydrolases"/>
    <property type="match status" value="1"/>
</dbReference>
<keyword evidence="6" id="KW-1278">Translocase</keyword>
<dbReference type="PANTHER" id="PTHR30612:SF0">
    <property type="entry name" value="CHLOROPLAST PROTEIN-TRANSPORTING ATPASE"/>
    <property type="match status" value="1"/>
</dbReference>
<dbReference type="InterPro" id="IPR000185">
    <property type="entry name" value="SecA"/>
</dbReference>
<dbReference type="InterPro" id="IPR014018">
    <property type="entry name" value="SecA_motor_DEAD"/>
</dbReference>
<evidence type="ECO:0000256" key="3">
    <source>
        <dbReference type="ARBA" id="ARBA00022741"/>
    </source>
</evidence>
<dbReference type="EMBL" id="JAHRIO010081561">
    <property type="protein sequence ID" value="MEQ2185485.1"/>
    <property type="molecule type" value="Genomic_DNA"/>
</dbReference>
<keyword evidence="4" id="KW-0067">ATP-binding</keyword>
<keyword evidence="7" id="KW-0811">Translocation</keyword>
<evidence type="ECO:0000259" key="10">
    <source>
        <dbReference type="PROSITE" id="PS51196"/>
    </source>
</evidence>
<gene>
    <name evidence="11" type="ORF">GOODEAATRI_018625</name>
</gene>
<keyword evidence="5" id="KW-0653">Protein transport</keyword>
<comment type="caution">
    <text evidence="11">The sequence shown here is derived from an EMBL/GenBank/DDBJ whole genome shotgun (WGS) entry which is preliminary data.</text>
</comment>
<dbReference type="Proteomes" id="UP001476798">
    <property type="component" value="Unassembled WGS sequence"/>
</dbReference>
<evidence type="ECO:0000256" key="2">
    <source>
        <dbReference type="ARBA" id="ARBA00022490"/>
    </source>
</evidence>
<protein>
    <submittedName>
        <fullName evidence="11">Uncharacterized protein</fullName>
    </submittedName>
</protein>
<proteinExistence type="predicted"/>
<evidence type="ECO:0000256" key="1">
    <source>
        <dbReference type="ARBA" id="ARBA00022448"/>
    </source>
</evidence>
<evidence type="ECO:0000313" key="12">
    <source>
        <dbReference type="Proteomes" id="UP001476798"/>
    </source>
</evidence>
<accession>A0ABV0PPR0</accession>
<evidence type="ECO:0000256" key="7">
    <source>
        <dbReference type="ARBA" id="ARBA00023010"/>
    </source>
</evidence>
<feature type="domain" description="Helicase C-terminal" evidence="9">
    <location>
        <begin position="138"/>
        <end position="308"/>
    </location>
</feature>
<keyword evidence="8" id="KW-0472">Membrane</keyword>
<keyword evidence="3" id="KW-0547">Nucleotide-binding</keyword>
<keyword evidence="12" id="KW-1185">Reference proteome</keyword>
<dbReference type="Gene3D" id="3.90.1440.10">
    <property type="entry name" value="SecA, preprotein cross-linking domain"/>
    <property type="match status" value="1"/>
</dbReference>
<evidence type="ECO:0000256" key="5">
    <source>
        <dbReference type="ARBA" id="ARBA00022927"/>
    </source>
</evidence>
<name>A0ABV0PPR0_9TELE</name>
<dbReference type="InterPro" id="IPR001650">
    <property type="entry name" value="Helicase_C-like"/>
</dbReference>
<dbReference type="InterPro" id="IPR027417">
    <property type="entry name" value="P-loop_NTPase"/>
</dbReference>
<reference evidence="11 12" key="1">
    <citation type="submission" date="2021-06" db="EMBL/GenBank/DDBJ databases">
        <authorList>
            <person name="Palmer J.M."/>
        </authorList>
    </citation>
    <scope>NUCLEOTIDE SEQUENCE [LARGE SCALE GENOMIC DNA]</scope>
    <source>
        <strain evidence="11 12">GA_2019</strain>
        <tissue evidence="11">Muscle</tissue>
    </source>
</reference>
<evidence type="ECO:0000256" key="4">
    <source>
        <dbReference type="ARBA" id="ARBA00022840"/>
    </source>
</evidence>
<keyword evidence="2" id="KW-0963">Cytoplasm</keyword>
<evidence type="ECO:0000256" key="6">
    <source>
        <dbReference type="ARBA" id="ARBA00022967"/>
    </source>
</evidence>
<sequence length="435" mass="49294">LVESKLKVWIQNAFLAQTMEKDHEYVLEDHGVVLVDYSCTDVVENCMKWCDGLQQFLEMKHQSKLSDMTVIANYMSNVCLLQKYKSQIYGLSGTLGQQAEIETLRRIYEGIQTCQIPSFKRRKLFEVQGVFMKDERKWMEKICEVVAEQISPTTYRSPRAVLVNCETIKLAKVLYQIFSGRVTNTVLYVKNNRENSVLFARKLGAGDIIIATNLAGRGTDLQVSDSVKAAGGLFVVQTFLPENARVEAQAFGHAARQGSPGSAQLVVCFNHLSEPLQLLIVARNFLSIMENTLDVTYRYVTQQTTDPAGNLTTRFDKHIMARHTVLVSFKSNIYEAMQKVDRARDTGGSVRVKKTLAYFLVSLEHLLPLPVILMESARDMYSRNPLLSHQRVSHPSLDIFYELTSLESMGLTHIYDLDTPFSLVAFFSKIARPLH</sequence>
<dbReference type="Pfam" id="PF21090">
    <property type="entry name" value="P-loop_SecA"/>
    <property type="match status" value="1"/>
</dbReference>
<evidence type="ECO:0000256" key="8">
    <source>
        <dbReference type="ARBA" id="ARBA00023136"/>
    </source>
</evidence>
<dbReference type="Gene3D" id="3.40.50.300">
    <property type="entry name" value="P-loop containing nucleotide triphosphate hydrolases"/>
    <property type="match status" value="1"/>
</dbReference>
<feature type="domain" description="SecA family profile" evidence="10">
    <location>
        <begin position="1"/>
        <end position="301"/>
    </location>
</feature>
<dbReference type="PROSITE" id="PS51196">
    <property type="entry name" value="SECA_MOTOR_DEAD"/>
    <property type="match status" value="1"/>
</dbReference>
<organism evidence="11 12">
    <name type="scientific">Goodea atripinnis</name>
    <dbReference type="NCBI Taxonomy" id="208336"/>
    <lineage>
        <taxon>Eukaryota</taxon>
        <taxon>Metazoa</taxon>
        <taxon>Chordata</taxon>
        <taxon>Craniata</taxon>
        <taxon>Vertebrata</taxon>
        <taxon>Euteleostomi</taxon>
        <taxon>Actinopterygii</taxon>
        <taxon>Neopterygii</taxon>
        <taxon>Teleostei</taxon>
        <taxon>Neoteleostei</taxon>
        <taxon>Acanthomorphata</taxon>
        <taxon>Ovalentaria</taxon>
        <taxon>Atherinomorphae</taxon>
        <taxon>Cyprinodontiformes</taxon>
        <taxon>Goodeidae</taxon>
        <taxon>Goodea</taxon>
    </lineage>
</organism>
<evidence type="ECO:0000313" key="11">
    <source>
        <dbReference type="EMBL" id="MEQ2185485.1"/>
    </source>
</evidence>
<keyword evidence="1" id="KW-0813">Transport</keyword>
<evidence type="ECO:0000259" key="9">
    <source>
        <dbReference type="PROSITE" id="PS51194"/>
    </source>
</evidence>
<dbReference type="PANTHER" id="PTHR30612">
    <property type="entry name" value="SECA INNER MEMBRANE COMPONENT OF SEC PROTEIN SECRETION SYSTEM"/>
    <property type="match status" value="1"/>
</dbReference>
<dbReference type="PROSITE" id="PS51194">
    <property type="entry name" value="HELICASE_CTER"/>
    <property type="match status" value="1"/>
</dbReference>
<dbReference type="InterPro" id="IPR044722">
    <property type="entry name" value="SecA_SF2_C"/>
</dbReference>
<feature type="non-terminal residue" evidence="11">
    <location>
        <position position="1"/>
    </location>
</feature>